<dbReference type="HOGENOM" id="CLU_055524_6_3_1"/>
<dbReference type="InterPro" id="IPR018499">
    <property type="entry name" value="Tetraspanin/Peripherin"/>
</dbReference>
<name>B4MFB5_DROVI</name>
<dbReference type="PhylomeDB" id="B4MFB5"/>
<dbReference type="EMBL" id="CH940667">
    <property type="protein sequence ID" value="EDW57284.1"/>
    <property type="molecule type" value="Genomic_DNA"/>
</dbReference>
<feature type="transmembrane region" description="Helical" evidence="7">
    <location>
        <begin position="51"/>
        <end position="75"/>
    </location>
</feature>
<feature type="transmembrane region" description="Helical" evidence="7">
    <location>
        <begin position="87"/>
        <end position="105"/>
    </location>
</feature>
<evidence type="ECO:0000256" key="7">
    <source>
        <dbReference type="RuleBase" id="RU361218"/>
    </source>
</evidence>
<dbReference type="InterPro" id="IPR000301">
    <property type="entry name" value="Tetraspanin_animals"/>
</dbReference>
<comment type="similarity">
    <text evidence="2 7">Belongs to the tetraspanin (TM4SF) family.</text>
</comment>
<evidence type="ECO:0000256" key="3">
    <source>
        <dbReference type="ARBA" id="ARBA00022692"/>
    </source>
</evidence>
<sequence length="231" mass="25501">MGCISGILNILIYIINVVFLVVGILLIVLGSIMLSNFNRLTELEQLSSANTIPVCVTVLGVLIFIVSFFGCCGIWRQSACLTSTYATLMFLLFVLQLVLTCWIAVNGQQFLQDMSKLVTTIWNENNAANGYPMGALELTFDCCGNQGFEDYNGNVPGTCCGYSNRQQTCPASIYETRQGCNQKFYDFWSNNNDIVLWSGLGICIYELIVFVVAGMLANCMRKANAGRQVYG</sequence>
<keyword evidence="6" id="KW-1015">Disulfide bond</keyword>
<evidence type="ECO:0000256" key="4">
    <source>
        <dbReference type="ARBA" id="ARBA00022989"/>
    </source>
</evidence>
<evidence type="ECO:0000256" key="6">
    <source>
        <dbReference type="PIRSR" id="PIRSR002419-1"/>
    </source>
</evidence>
<evidence type="ECO:0000256" key="1">
    <source>
        <dbReference type="ARBA" id="ARBA00004141"/>
    </source>
</evidence>
<feature type="disulfide bond" evidence="6">
    <location>
        <begin position="142"/>
        <end position="180"/>
    </location>
</feature>
<dbReference type="eggNOG" id="KOG3882">
    <property type="taxonomic scope" value="Eukaryota"/>
</dbReference>
<reference evidence="8 9" key="1">
    <citation type="journal article" date="2007" name="Nature">
        <title>Evolution of genes and genomes on the Drosophila phylogeny.</title>
        <authorList>
            <consortium name="Drosophila 12 Genomes Consortium"/>
            <person name="Clark A.G."/>
            <person name="Eisen M.B."/>
            <person name="Smith D.R."/>
            <person name="Bergman C.M."/>
            <person name="Oliver B."/>
            <person name="Markow T.A."/>
            <person name="Kaufman T.C."/>
            <person name="Kellis M."/>
            <person name="Gelbart W."/>
            <person name="Iyer V.N."/>
            <person name="Pollard D.A."/>
            <person name="Sackton T.B."/>
            <person name="Larracuente A.M."/>
            <person name="Singh N.D."/>
            <person name="Abad J.P."/>
            <person name="Abt D.N."/>
            <person name="Adryan B."/>
            <person name="Aguade M."/>
            <person name="Akashi H."/>
            <person name="Anderson W.W."/>
            <person name="Aquadro C.F."/>
            <person name="Ardell D.H."/>
            <person name="Arguello R."/>
            <person name="Artieri C.G."/>
            <person name="Barbash D.A."/>
            <person name="Barker D."/>
            <person name="Barsanti P."/>
            <person name="Batterham P."/>
            <person name="Batzoglou S."/>
            <person name="Begun D."/>
            <person name="Bhutkar A."/>
            <person name="Blanco E."/>
            <person name="Bosak S.A."/>
            <person name="Bradley R.K."/>
            <person name="Brand A.D."/>
            <person name="Brent M.R."/>
            <person name="Brooks A.N."/>
            <person name="Brown R.H."/>
            <person name="Butlin R.K."/>
            <person name="Caggese C."/>
            <person name="Calvi B.R."/>
            <person name="Bernardo de Carvalho A."/>
            <person name="Caspi A."/>
            <person name="Castrezana S."/>
            <person name="Celniker S.E."/>
            <person name="Chang J.L."/>
            <person name="Chapple C."/>
            <person name="Chatterji S."/>
            <person name="Chinwalla A."/>
            <person name="Civetta A."/>
            <person name="Clifton S.W."/>
            <person name="Comeron J.M."/>
            <person name="Costello J.C."/>
            <person name="Coyne J.A."/>
            <person name="Daub J."/>
            <person name="David R.G."/>
            <person name="Delcher A.L."/>
            <person name="Delehaunty K."/>
            <person name="Do C.B."/>
            <person name="Ebling H."/>
            <person name="Edwards K."/>
            <person name="Eickbush T."/>
            <person name="Evans J.D."/>
            <person name="Filipski A."/>
            <person name="Findeiss S."/>
            <person name="Freyhult E."/>
            <person name="Fulton L."/>
            <person name="Fulton R."/>
            <person name="Garcia A.C."/>
            <person name="Gardiner A."/>
            <person name="Garfield D.A."/>
            <person name="Garvin B.E."/>
            <person name="Gibson G."/>
            <person name="Gilbert D."/>
            <person name="Gnerre S."/>
            <person name="Godfrey J."/>
            <person name="Good R."/>
            <person name="Gotea V."/>
            <person name="Gravely B."/>
            <person name="Greenberg A.J."/>
            <person name="Griffiths-Jones S."/>
            <person name="Gross S."/>
            <person name="Guigo R."/>
            <person name="Gustafson E.A."/>
            <person name="Haerty W."/>
            <person name="Hahn M.W."/>
            <person name="Halligan D.L."/>
            <person name="Halpern A.L."/>
            <person name="Halter G.M."/>
            <person name="Han M.V."/>
            <person name="Heger A."/>
            <person name="Hillier L."/>
            <person name="Hinrichs A.S."/>
            <person name="Holmes I."/>
            <person name="Hoskins R.A."/>
            <person name="Hubisz M.J."/>
            <person name="Hultmark D."/>
            <person name="Huntley M.A."/>
            <person name="Jaffe D.B."/>
            <person name="Jagadeeshan S."/>
            <person name="Jeck W.R."/>
            <person name="Johnson J."/>
            <person name="Jones C.D."/>
            <person name="Jordan W.C."/>
            <person name="Karpen G.H."/>
            <person name="Kataoka E."/>
            <person name="Keightley P.D."/>
            <person name="Kheradpour P."/>
            <person name="Kirkness E.F."/>
            <person name="Koerich L.B."/>
            <person name="Kristiansen K."/>
            <person name="Kudrna D."/>
            <person name="Kulathinal R.J."/>
            <person name="Kumar S."/>
            <person name="Kwok R."/>
            <person name="Lander E."/>
            <person name="Langley C.H."/>
            <person name="Lapoint R."/>
            <person name="Lazzaro B.P."/>
            <person name="Lee S.J."/>
            <person name="Levesque L."/>
            <person name="Li R."/>
            <person name="Lin C.F."/>
            <person name="Lin M.F."/>
            <person name="Lindblad-Toh K."/>
            <person name="Llopart A."/>
            <person name="Long M."/>
            <person name="Low L."/>
            <person name="Lozovsky E."/>
            <person name="Lu J."/>
            <person name="Luo M."/>
            <person name="Machado C.A."/>
            <person name="Makalowski W."/>
            <person name="Marzo M."/>
            <person name="Matsuda M."/>
            <person name="Matzkin L."/>
            <person name="McAllister B."/>
            <person name="McBride C.S."/>
            <person name="McKernan B."/>
            <person name="McKernan K."/>
            <person name="Mendez-Lago M."/>
            <person name="Minx P."/>
            <person name="Mollenhauer M.U."/>
            <person name="Montooth K."/>
            <person name="Mount S.M."/>
            <person name="Mu X."/>
            <person name="Myers E."/>
            <person name="Negre B."/>
            <person name="Newfeld S."/>
            <person name="Nielsen R."/>
            <person name="Noor M.A."/>
            <person name="O'Grady P."/>
            <person name="Pachter L."/>
            <person name="Papaceit M."/>
            <person name="Parisi M.J."/>
            <person name="Parisi M."/>
            <person name="Parts L."/>
            <person name="Pedersen J.S."/>
            <person name="Pesole G."/>
            <person name="Phillippy A.M."/>
            <person name="Ponting C.P."/>
            <person name="Pop M."/>
            <person name="Porcelli D."/>
            <person name="Powell J.R."/>
            <person name="Prohaska S."/>
            <person name="Pruitt K."/>
            <person name="Puig M."/>
            <person name="Quesneville H."/>
            <person name="Ram K.R."/>
            <person name="Rand D."/>
            <person name="Rasmussen M.D."/>
            <person name="Reed L.K."/>
            <person name="Reenan R."/>
            <person name="Reily A."/>
            <person name="Remington K.A."/>
            <person name="Rieger T.T."/>
            <person name="Ritchie M.G."/>
            <person name="Robin C."/>
            <person name="Rogers Y.H."/>
            <person name="Rohde C."/>
            <person name="Rozas J."/>
            <person name="Rubenfield M.J."/>
            <person name="Ruiz A."/>
            <person name="Russo S."/>
            <person name="Salzberg S.L."/>
            <person name="Sanchez-Gracia A."/>
            <person name="Saranga D.J."/>
            <person name="Sato H."/>
            <person name="Schaeffer S.W."/>
            <person name="Schatz M.C."/>
            <person name="Schlenke T."/>
            <person name="Schwartz R."/>
            <person name="Segarra C."/>
            <person name="Singh R.S."/>
            <person name="Sirot L."/>
            <person name="Sirota M."/>
            <person name="Sisneros N.B."/>
            <person name="Smith C.D."/>
            <person name="Smith T.F."/>
            <person name="Spieth J."/>
            <person name="Stage D.E."/>
            <person name="Stark A."/>
            <person name="Stephan W."/>
            <person name="Strausberg R.L."/>
            <person name="Strempel S."/>
            <person name="Sturgill D."/>
            <person name="Sutton G."/>
            <person name="Sutton G.G."/>
            <person name="Tao W."/>
            <person name="Teichmann S."/>
            <person name="Tobari Y.N."/>
            <person name="Tomimura Y."/>
            <person name="Tsolas J.M."/>
            <person name="Valente V.L."/>
            <person name="Venter E."/>
            <person name="Venter J.C."/>
            <person name="Vicario S."/>
            <person name="Vieira F.G."/>
            <person name="Vilella A.J."/>
            <person name="Villasante A."/>
            <person name="Walenz B."/>
            <person name="Wang J."/>
            <person name="Wasserman M."/>
            <person name="Watts T."/>
            <person name="Wilson D."/>
            <person name="Wilson R.K."/>
            <person name="Wing R.A."/>
            <person name="Wolfner M.F."/>
            <person name="Wong A."/>
            <person name="Wong G.K."/>
            <person name="Wu C.I."/>
            <person name="Wu G."/>
            <person name="Yamamoto D."/>
            <person name="Yang H.P."/>
            <person name="Yang S.P."/>
            <person name="Yorke J.A."/>
            <person name="Yoshida K."/>
            <person name="Zdobnov E."/>
            <person name="Zhang P."/>
            <person name="Zhang Y."/>
            <person name="Zimin A.V."/>
            <person name="Baldwin J."/>
            <person name="Abdouelleil A."/>
            <person name="Abdulkadir J."/>
            <person name="Abebe A."/>
            <person name="Abera B."/>
            <person name="Abreu J."/>
            <person name="Acer S.C."/>
            <person name="Aftuck L."/>
            <person name="Alexander A."/>
            <person name="An P."/>
            <person name="Anderson E."/>
            <person name="Anderson S."/>
            <person name="Arachi H."/>
            <person name="Azer M."/>
            <person name="Bachantsang P."/>
            <person name="Barry A."/>
            <person name="Bayul T."/>
            <person name="Berlin A."/>
            <person name="Bessette D."/>
            <person name="Bloom T."/>
            <person name="Blye J."/>
            <person name="Boguslavskiy L."/>
            <person name="Bonnet C."/>
            <person name="Boukhgalter B."/>
            <person name="Bourzgui I."/>
            <person name="Brown A."/>
            <person name="Cahill P."/>
            <person name="Channer S."/>
            <person name="Cheshatsang Y."/>
            <person name="Chuda L."/>
            <person name="Citroen M."/>
            <person name="Collymore A."/>
            <person name="Cooke P."/>
            <person name="Costello M."/>
            <person name="D'Aco K."/>
            <person name="Daza R."/>
            <person name="De Haan G."/>
            <person name="DeGray S."/>
            <person name="DeMaso C."/>
            <person name="Dhargay N."/>
            <person name="Dooley K."/>
            <person name="Dooley E."/>
            <person name="Doricent M."/>
            <person name="Dorje P."/>
            <person name="Dorjee K."/>
            <person name="Dupes A."/>
            <person name="Elong R."/>
            <person name="Falk J."/>
            <person name="Farina A."/>
            <person name="Faro S."/>
            <person name="Ferguson D."/>
            <person name="Fisher S."/>
            <person name="Foley C.D."/>
            <person name="Franke A."/>
            <person name="Friedrich D."/>
            <person name="Gadbois L."/>
            <person name="Gearin G."/>
            <person name="Gearin C.R."/>
            <person name="Giannoukos G."/>
            <person name="Goode T."/>
            <person name="Graham J."/>
            <person name="Grandbois E."/>
            <person name="Grewal S."/>
            <person name="Gyaltsen K."/>
            <person name="Hafez N."/>
            <person name="Hagos B."/>
            <person name="Hall J."/>
            <person name="Henson C."/>
            <person name="Hollinger A."/>
            <person name="Honan T."/>
            <person name="Huard M.D."/>
            <person name="Hughes L."/>
            <person name="Hurhula B."/>
            <person name="Husby M.E."/>
            <person name="Kamat A."/>
            <person name="Kanga B."/>
            <person name="Kashin S."/>
            <person name="Khazanovich D."/>
            <person name="Kisner P."/>
            <person name="Lance K."/>
            <person name="Lara M."/>
            <person name="Lee W."/>
            <person name="Lennon N."/>
            <person name="Letendre F."/>
            <person name="LeVine R."/>
            <person name="Lipovsky A."/>
            <person name="Liu X."/>
            <person name="Liu J."/>
            <person name="Liu S."/>
            <person name="Lokyitsang T."/>
            <person name="Lokyitsang Y."/>
            <person name="Lubonja R."/>
            <person name="Lui A."/>
            <person name="MacDonald P."/>
            <person name="Magnisalis V."/>
            <person name="Maru K."/>
            <person name="Matthews C."/>
            <person name="McCusker W."/>
            <person name="McDonough S."/>
            <person name="Mehta T."/>
            <person name="Meldrim J."/>
            <person name="Meneus L."/>
            <person name="Mihai O."/>
            <person name="Mihalev A."/>
            <person name="Mihova T."/>
            <person name="Mittelman R."/>
            <person name="Mlenga V."/>
            <person name="Montmayeur A."/>
            <person name="Mulrain L."/>
            <person name="Navidi A."/>
            <person name="Naylor J."/>
            <person name="Negash T."/>
            <person name="Nguyen T."/>
            <person name="Nguyen N."/>
            <person name="Nicol R."/>
            <person name="Norbu C."/>
            <person name="Norbu N."/>
            <person name="Novod N."/>
            <person name="O'Neill B."/>
            <person name="Osman S."/>
            <person name="Markiewicz E."/>
            <person name="Oyono O.L."/>
            <person name="Patti C."/>
            <person name="Phunkhang P."/>
            <person name="Pierre F."/>
            <person name="Priest M."/>
            <person name="Raghuraman S."/>
            <person name="Rege F."/>
            <person name="Reyes R."/>
            <person name="Rise C."/>
            <person name="Rogov P."/>
            <person name="Ross K."/>
            <person name="Ryan E."/>
            <person name="Settipalli S."/>
            <person name="Shea T."/>
            <person name="Sherpa N."/>
            <person name="Shi L."/>
            <person name="Shih D."/>
            <person name="Sparrow T."/>
            <person name="Spaulding J."/>
            <person name="Stalker J."/>
            <person name="Stange-Thomann N."/>
            <person name="Stavropoulos S."/>
            <person name="Stone C."/>
            <person name="Strader C."/>
            <person name="Tesfaye S."/>
            <person name="Thomson T."/>
            <person name="Thoulutsang Y."/>
            <person name="Thoulutsang D."/>
            <person name="Topham K."/>
            <person name="Topping I."/>
            <person name="Tsamla T."/>
            <person name="Vassiliev H."/>
            <person name="Vo A."/>
            <person name="Wangchuk T."/>
            <person name="Wangdi T."/>
            <person name="Weiand M."/>
            <person name="Wilkinson J."/>
            <person name="Wilson A."/>
            <person name="Yadav S."/>
            <person name="Young G."/>
            <person name="Yu Q."/>
            <person name="Zembek L."/>
            <person name="Zhong D."/>
            <person name="Zimmer A."/>
            <person name="Zwirko Z."/>
            <person name="Jaffe D.B."/>
            <person name="Alvarez P."/>
            <person name="Brockman W."/>
            <person name="Butler J."/>
            <person name="Chin C."/>
            <person name="Gnerre S."/>
            <person name="Grabherr M."/>
            <person name="Kleber M."/>
            <person name="Mauceli E."/>
            <person name="MacCallum I."/>
        </authorList>
    </citation>
    <scope>NUCLEOTIDE SEQUENCE [LARGE SCALE GENOMIC DNA]</scope>
    <source>
        <strain evidence="9">Tucson 15010-1051.87</strain>
    </source>
</reference>
<keyword evidence="4 7" id="KW-1133">Transmembrane helix</keyword>
<keyword evidence="5 7" id="KW-0472">Membrane</keyword>
<dbReference type="GO" id="GO:0005886">
    <property type="term" value="C:plasma membrane"/>
    <property type="evidence" value="ECO:0007669"/>
    <property type="project" value="TreeGrafter"/>
</dbReference>
<comment type="subcellular location">
    <subcellularLocation>
        <location evidence="1 7">Membrane</location>
        <topology evidence="1 7">Multi-pass membrane protein</topology>
    </subcellularLocation>
</comment>
<protein>
    <recommendedName>
        <fullName evidence="7">Tetraspanin</fullName>
    </recommendedName>
</protein>
<keyword evidence="9" id="KW-1185">Reference proteome</keyword>
<dbReference type="Pfam" id="PF00335">
    <property type="entry name" value="Tetraspanin"/>
    <property type="match status" value="1"/>
</dbReference>
<dbReference type="InParanoid" id="B4MFB5"/>
<keyword evidence="3 7" id="KW-0812">Transmembrane</keyword>
<dbReference type="SMR" id="B4MFB5"/>
<dbReference type="InterPro" id="IPR008952">
    <property type="entry name" value="Tetraspanin_EC2_sf"/>
</dbReference>
<dbReference type="OMA" id="VFVNRSA"/>
<dbReference type="OrthoDB" id="71600at2759"/>
<proteinExistence type="inferred from homology"/>
<feature type="transmembrane region" description="Helical" evidence="7">
    <location>
        <begin position="194"/>
        <end position="217"/>
    </location>
</feature>
<organism evidence="8 9">
    <name type="scientific">Drosophila virilis</name>
    <name type="common">Fruit fly</name>
    <dbReference type="NCBI Taxonomy" id="7244"/>
    <lineage>
        <taxon>Eukaryota</taxon>
        <taxon>Metazoa</taxon>
        <taxon>Ecdysozoa</taxon>
        <taxon>Arthropoda</taxon>
        <taxon>Hexapoda</taxon>
        <taxon>Insecta</taxon>
        <taxon>Pterygota</taxon>
        <taxon>Neoptera</taxon>
        <taxon>Endopterygota</taxon>
        <taxon>Diptera</taxon>
        <taxon>Brachycera</taxon>
        <taxon>Muscomorpha</taxon>
        <taxon>Ephydroidea</taxon>
        <taxon>Drosophilidae</taxon>
        <taxon>Drosophila</taxon>
    </lineage>
</organism>
<dbReference type="FunCoup" id="B4MFB5">
    <property type="interactions" value="13"/>
</dbReference>
<dbReference type="Gene3D" id="1.10.1450.10">
    <property type="entry name" value="Tetraspanin"/>
    <property type="match status" value="1"/>
</dbReference>
<evidence type="ECO:0000313" key="9">
    <source>
        <dbReference type="Proteomes" id="UP000008792"/>
    </source>
</evidence>
<dbReference type="SUPFAM" id="SSF48652">
    <property type="entry name" value="Tetraspanin"/>
    <property type="match status" value="1"/>
</dbReference>
<feature type="disulfide bond" evidence="6">
    <location>
        <begin position="143"/>
        <end position="159"/>
    </location>
</feature>
<feature type="transmembrane region" description="Helical" evidence="7">
    <location>
        <begin position="7"/>
        <end position="31"/>
    </location>
</feature>
<dbReference type="AlphaFoldDB" id="B4MFB5"/>
<dbReference type="PANTHER" id="PTHR19282">
    <property type="entry name" value="TETRASPANIN"/>
    <property type="match status" value="1"/>
</dbReference>
<dbReference type="PANTHER" id="PTHR19282:SF521">
    <property type="entry name" value="IP01817P-RELATED"/>
    <property type="match status" value="1"/>
</dbReference>
<evidence type="ECO:0000313" key="8">
    <source>
        <dbReference type="EMBL" id="EDW57284.1"/>
    </source>
</evidence>
<accession>B4MFB5</accession>
<dbReference type="KEGG" id="dvi:6636348"/>
<gene>
    <name evidence="8" type="primary">Dvir\GJ15126</name>
    <name evidence="8" type="ORF">Dvir_GJ15126</name>
</gene>
<evidence type="ECO:0000256" key="2">
    <source>
        <dbReference type="ARBA" id="ARBA00006840"/>
    </source>
</evidence>
<dbReference type="PIRSF" id="PIRSF002419">
    <property type="entry name" value="Tetraspanin"/>
    <property type="match status" value="1"/>
</dbReference>
<dbReference type="CDD" id="cd03127">
    <property type="entry name" value="tetraspanin_LEL"/>
    <property type="match status" value="1"/>
</dbReference>
<dbReference type="PRINTS" id="PR00259">
    <property type="entry name" value="TMFOUR"/>
</dbReference>
<evidence type="ECO:0000256" key="5">
    <source>
        <dbReference type="ARBA" id="ARBA00023136"/>
    </source>
</evidence>
<dbReference type="Proteomes" id="UP000008792">
    <property type="component" value="Unassembled WGS sequence"/>
</dbReference>